<feature type="compositionally biased region" description="Basic and acidic residues" evidence="1">
    <location>
        <begin position="16"/>
        <end position="33"/>
    </location>
</feature>
<evidence type="ECO:0000313" key="2">
    <source>
        <dbReference type="EMBL" id="GAA4939017.1"/>
    </source>
</evidence>
<accession>A0AAV3U1D0</accession>
<dbReference type="EMBL" id="BAABLX010000009">
    <property type="protein sequence ID" value="GAA4939017.1"/>
    <property type="molecule type" value="Genomic_DNA"/>
</dbReference>
<evidence type="ECO:0000313" key="3">
    <source>
        <dbReference type="Proteomes" id="UP001409585"/>
    </source>
</evidence>
<name>A0AAV3U1D0_9ALTE</name>
<evidence type="ECO:0008006" key="4">
    <source>
        <dbReference type="Google" id="ProtNLM"/>
    </source>
</evidence>
<reference evidence="3" key="1">
    <citation type="journal article" date="2019" name="Int. J. Syst. Evol. Microbiol.">
        <title>The Global Catalogue of Microorganisms (GCM) 10K type strain sequencing project: providing services to taxonomists for standard genome sequencing and annotation.</title>
        <authorList>
            <consortium name="The Broad Institute Genomics Platform"/>
            <consortium name="The Broad Institute Genome Sequencing Center for Infectious Disease"/>
            <person name="Wu L."/>
            <person name="Ma J."/>
        </authorList>
    </citation>
    <scope>NUCLEOTIDE SEQUENCE [LARGE SCALE GENOMIC DNA]</scope>
    <source>
        <strain evidence="3">JCM 19134</strain>
    </source>
</reference>
<dbReference type="AlphaFoldDB" id="A0AAV3U1D0"/>
<gene>
    <name evidence="2" type="ORF">GCM10025791_16460</name>
</gene>
<comment type="caution">
    <text evidence="2">The sequence shown here is derived from an EMBL/GenBank/DDBJ whole genome shotgun (WGS) entry which is preliminary data.</text>
</comment>
<protein>
    <recommendedName>
        <fullName evidence="4">PepSY domain-containing protein</fullName>
    </recommendedName>
</protein>
<keyword evidence="3" id="KW-1185">Reference proteome</keyword>
<dbReference type="Proteomes" id="UP001409585">
    <property type="component" value="Unassembled WGS sequence"/>
</dbReference>
<proteinExistence type="predicted"/>
<organism evidence="2 3">
    <name type="scientific">Halioxenophilus aromaticivorans</name>
    <dbReference type="NCBI Taxonomy" id="1306992"/>
    <lineage>
        <taxon>Bacteria</taxon>
        <taxon>Pseudomonadati</taxon>
        <taxon>Pseudomonadota</taxon>
        <taxon>Gammaproteobacteria</taxon>
        <taxon>Alteromonadales</taxon>
        <taxon>Alteromonadaceae</taxon>
        <taxon>Halioxenophilus</taxon>
    </lineage>
</organism>
<sequence length="111" mass="11865">MCTPMAAFSQNTQTDADSHTDTDAPAKQADRNPRTSNDNEAGATSNKFNLRARPTPTGINSRQAAVIAKQHAGGKVLRVHATQTGHRIKMLLPSGKVTYILVGVDGQIIQN</sequence>
<evidence type="ECO:0000256" key="1">
    <source>
        <dbReference type="SAM" id="MobiDB-lite"/>
    </source>
</evidence>
<feature type="compositionally biased region" description="Polar residues" evidence="1">
    <location>
        <begin position="34"/>
        <end position="48"/>
    </location>
</feature>
<feature type="region of interest" description="Disordered" evidence="1">
    <location>
        <begin position="1"/>
        <end position="57"/>
    </location>
</feature>